<sequence>MMGLEVANPVVLGMVLAIGRRKPGTGSKTGVEGWRCWGHRSTAAKSPEVKSTWL</sequence>
<keyword evidence="1" id="KW-0675">Receptor</keyword>
<gene>
    <name evidence="1" type="ORF">M6B38_129130</name>
</gene>
<accession>A0AAX6G661</accession>
<dbReference type="AlphaFoldDB" id="A0AAX6G661"/>
<evidence type="ECO:0000313" key="1">
    <source>
        <dbReference type="EMBL" id="KAJ6823818.1"/>
    </source>
</evidence>
<evidence type="ECO:0000313" key="2">
    <source>
        <dbReference type="Proteomes" id="UP001140949"/>
    </source>
</evidence>
<dbReference type="GO" id="GO:0016301">
    <property type="term" value="F:kinase activity"/>
    <property type="evidence" value="ECO:0007669"/>
    <property type="project" value="UniProtKB-KW"/>
</dbReference>
<keyword evidence="1" id="KW-0418">Kinase</keyword>
<name>A0AAX6G661_IRIPA</name>
<organism evidence="1 2">
    <name type="scientific">Iris pallida</name>
    <name type="common">Sweet iris</name>
    <dbReference type="NCBI Taxonomy" id="29817"/>
    <lineage>
        <taxon>Eukaryota</taxon>
        <taxon>Viridiplantae</taxon>
        <taxon>Streptophyta</taxon>
        <taxon>Embryophyta</taxon>
        <taxon>Tracheophyta</taxon>
        <taxon>Spermatophyta</taxon>
        <taxon>Magnoliopsida</taxon>
        <taxon>Liliopsida</taxon>
        <taxon>Asparagales</taxon>
        <taxon>Iridaceae</taxon>
        <taxon>Iridoideae</taxon>
        <taxon>Irideae</taxon>
        <taxon>Iris</taxon>
    </lineage>
</organism>
<protein>
    <submittedName>
        <fullName evidence="1">Proline-rich receptor-like protein kinase PERK8</fullName>
    </submittedName>
</protein>
<proteinExistence type="predicted"/>
<comment type="caution">
    <text evidence="1">The sequence shown here is derived from an EMBL/GenBank/DDBJ whole genome shotgun (WGS) entry which is preliminary data.</text>
</comment>
<reference evidence="1" key="1">
    <citation type="journal article" date="2023" name="GigaByte">
        <title>Genome assembly of the bearded iris, Iris pallida Lam.</title>
        <authorList>
            <person name="Bruccoleri R.E."/>
            <person name="Oakeley E.J."/>
            <person name="Faust A.M.E."/>
            <person name="Altorfer M."/>
            <person name="Dessus-Babus S."/>
            <person name="Burckhardt D."/>
            <person name="Oertli M."/>
            <person name="Naumann U."/>
            <person name="Petersen F."/>
            <person name="Wong J."/>
        </authorList>
    </citation>
    <scope>NUCLEOTIDE SEQUENCE</scope>
    <source>
        <strain evidence="1">GSM-AAB239-AS_SAM_17_03QT</strain>
    </source>
</reference>
<keyword evidence="2" id="KW-1185">Reference proteome</keyword>
<dbReference type="EMBL" id="JANAVB010022597">
    <property type="protein sequence ID" value="KAJ6823818.1"/>
    <property type="molecule type" value="Genomic_DNA"/>
</dbReference>
<dbReference type="Proteomes" id="UP001140949">
    <property type="component" value="Unassembled WGS sequence"/>
</dbReference>
<keyword evidence="1" id="KW-0808">Transferase</keyword>
<reference evidence="1" key="2">
    <citation type="submission" date="2023-04" db="EMBL/GenBank/DDBJ databases">
        <authorList>
            <person name="Bruccoleri R.E."/>
            <person name="Oakeley E.J."/>
            <person name="Faust A.-M."/>
            <person name="Dessus-Babus S."/>
            <person name="Altorfer M."/>
            <person name="Burckhardt D."/>
            <person name="Oertli M."/>
            <person name="Naumann U."/>
            <person name="Petersen F."/>
            <person name="Wong J."/>
        </authorList>
    </citation>
    <scope>NUCLEOTIDE SEQUENCE</scope>
    <source>
        <strain evidence="1">GSM-AAB239-AS_SAM_17_03QT</strain>
        <tissue evidence="1">Leaf</tissue>
    </source>
</reference>